<comment type="caution">
    <text evidence="3">The sequence shown here is derived from an EMBL/GenBank/DDBJ whole genome shotgun (WGS) entry which is preliminary data.</text>
</comment>
<dbReference type="AlphaFoldDB" id="A0A150X2M8"/>
<dbReference type="PANTHER" id="PTHR35149">
    <property type="entry name" value="SLL5132 PROTEIN"/>
    <property type="match status" value="1"/>
</dbReference>
<dbReference type="InterPro" id="IPR011089">
    <property type="entry name" value="GmrSD_C"/>
</dbReference>
<dbReference type="RefSeq" id="WP_068417817.1">
    <property type="nucleotide sequence ID" value="NZ_LRDB01000050.1"/>
</dbReference>
<dbReference type="Pfam" id="PF07510">
    <property type="entry name" value="GmrSD_C"/>
    <property type="match status" value="1"/>
</dbReference>
<dbReference type="Pfam" id="PF03235">
    <property type="entry name" value="GmrSD_N"/>
    <property type="match status" value="1"/>
</dbReference>
<gene>
    <name evidence="3" type="ORF">AWN68_09700</name>
</gene>
<reference evidence="3 4" key="1">
    <citation type="submission" date="2016-01" db="EMBL/GenBank/DDBJ databases">
        <title>Genome sequencing of Roseivirga echinicomitans KMM 6058.</title>
        <authorList>
            <person name="Selvaratnam C."/>
            <person name="Thevarajoo S."/>
            <person name="Goh K.M."/>
            <person name="Ee R."/>
            <person name="Chan K.-G."/>
            <person name="Chong C.S."/>
        </authorList>
    </citation>
    <scope>NUCLEOTIDE SEQUENCE [LARGE SCALE GENOMIC DNA]</scope>
    <source>
        <strain evidence="3 4">KMM 6058</strain>
    </source>
</reference>
<dbReference type="InterPro" id="IPR004919">
    <property type="entry name" value="GmrSD_N"/>
</dbReference>
<evidence type="ECO:0000259" key="2">
    <source>
        <dbReference type="Pfam" id="PF07510"/>
    </source>
</evidence>
<keyword evidence="4" id="KW-1185">Reference proteome</keyword>
<evidence type="ECO:0000313" key="4">
    <source>
        <dbReference type="Proteomes" id="UP000075615"/>
    </source>
</evidence>
<feature type="domain" description="GmrSD restriction endonucleases N-terminal" evidence="1">
    <location>
        <begin position="12"/>
        <end position="211"/>
    </location>
</feature>
<dbReference type="STRING" id="296218.AWN68_09700"/>
<evidence type="ECO:0000313" key="3">
    <source>
        <dbReference type="EMBL" id="KYG72963.1"/>
    </source>
</evidence>
<dbReference type="EMBL" id="LRDB01000050">
    <property type="protein sequence ID" value="KYG72963.1"/>
    <property type="molecule type" value="Genomic_DNA"/>
</dbReference>
<name>A0A150X2M8_9BACT</name>
<dbReference type="OrthoDB" id="9798761at2"/>
<sequence>MDQVKSEKRNLQEFINDGYYYNIPRYQRLYVWGDEQIKTLFEDVHAACTSGKSMYFLGAVITVKSQYHDNCFDLVDGQQRFTTLWLIANELQGDLSAFTKIGEELRLKFAIRKEVYAYFDRLKKNRQEQGLDEVGNELYKVSKALKAIRSLISEKLRSEEDKQAFIQYLLTQLYIIVTEVPKDTNLNKLFETLNNRGIQLSQHEILKNKLLSKISNKQARIRFGKLWNACSNMGEYVERNINIEVGVNLAKHKKKHDLFLYPKDVFDELIKQGRHDSQAFQLTKILGSKEDKATEEKSISKYYASNTNDDEFESIRSILTFPQLLLHTLRIYQFRNELPDIRRINEKELLSIFEEVLISKSNFEENISKDFVETLWEVRQAFDKYVIKWVKEDDSKTDETHVIKHLEIQNQKKGGWTYYFRRIKKEEYNGLALLQSMLYHSQENITQYWLTPYLLEVLEYPPIEEAYQFLKQLDNVLLTSDTNEEVLSERTWACMAEFPTSSYSLKIFDTNKKLGTGFPHYWFYKLEFVLWHERFILNKAEEWKDYKLNSRNSVEHIGPQNPKDDRDKVCIEQLDDFGNLVLVTRSINSEYGYLSFKEKKAKFENKKEKGGFDSLKSDLIYSNNNWSDEKAANHRNDMIQLLMSYLQKTRIDD</sequence>
<evidence type="ECO:0008006" key="5">
    <source>
        <dbReference type="Google" id="ProtNLM"/>
    </source>
</evidence>
<accession>A0A150X2M8</accession>
<feature type="domain" description="GmrSD restriction endonucleases C-terminal" evidence="2">
    <location>
        <begin position="512"/>
        <end position="640"/>
    </location>
</feature>
<evidence type="ECO:0000259" key="1">
    <source>
        <dbReference type="Pfam" id="PF03235"/>
    </source>
</evidence>
<proteinExistence type="predicted"/>
<protein>
    <recommendedName>
        <fullName evidence="5">DUF262 domain-containing protein</fullName>
    </recommendedName>
</protein>
<dbReference type="PANTHER" id="PTHR35149:SF2">
    <property type="entry name" value="DUF262 DOMAIN-CONTAINING PROTEIN"/>
    <property type="match status" value="1"/>
</dbReference>
<organism evidence="3 4">
    <name type="scientific">Roseivirga echinicomitans</name>
    <dbReference type="NCBI Taxonomy" id="296218"/>
    <lineage>
        <taxon>Bacteria</taxon>
        <taxon>Pseudomonadati</taxon>
        <taxon>Bacteroidota</taxon>
        <taxon>Cytophagia</taxon>
        <taxon>Cytophagales</taxon>
        <taxon>Roseivirgaceae</taxon>
        <taxon>Roseivirga</taxon>
    </lineage>
</organism>
<dbReference type="Proteomes" id="UP000075615">
    <property type="component" value="Unassembled WGS sequence"/>
</dbReference>